<dbReference type="GO" id="GO:0016020">
    <property type="term" value="C:membrane"/>
    <property type="evidence" value="ECO:0007669"/>
    <property type="project" value="UniProtKB-SubCell"/>
</dbReference>
<keyword evidence="9" id="KW-1185">Reference proteome</keyword>
<keyword evidence="4 7" id="KW-0472">Membrane</keyword>
<organism evidence="9 10">
    <name type="scientific">Microcaecilia unicolor</name>
    <dbReference type="NCBI Taxonomy" id="1415580"/>
    <lineage>
        <taxon>Eukaryota</taxon>
        <taxon>Metazoa</taxon>
        <taxon>Chordata</taxon>
        <taxon>Craniata</taxon>
        <taxon>Vertebrata</taxon>
        <taxon>Euteleostomi</taxon>
        <taxon>Amphibia</taxon>
        <taxon>Gymnophiona</taxon>
        <taxon>Siphonopidae</taxon>
        <taxon>Microcaecilia</taxon>
    </lineage>
</organism>
<protein>
    <recommendedName>
        <fullName evidence="6">DnaJ homolog subfamily C member 4</fullName>
    </recommendedName>
</protein>
<dbReference type="AlphaFoldDB" id="A0A6P7ZH88"/>
<evidence type="ECO:0000256" key="1">
    <source>
        <dbReference type="ARBA" id="ARBA00004167"/>
    </source>
</evidence>
<comment type="subcellular location">
    <subcellularLocation>
        <location evidence="1">Membrane</location>
        <topology evidence="1">Single-pass membrane protein</topology>
    </subcellularLocation>
</comment>
<dbReference type="CTD" id="3338"/>
<dbReference type="GeneID" id="115480285"/>
<dbReference type="InterPro" id="IPR036869">
    <property type="entry name" value="J_dom_sf"/>
</dbReference>
<feature type="transmembrane region" description="Helical" evidence="7">
    <location>
        <begin position="161"/>
        <end position="180"/>
    </location>
</feature>
<reference evidence="9" key="1">
    <citation type="submission" date="2024-06" db="UniProtKB">
        <authorList>
            <consortium name="RefSeq"/>
        </authorList>
    </citation>
    <scope>NUCLEOTIDE SEQUENCE [LARGE SCALE GENOMIC DNA]</scope>
</reference>
<dbReference type="Proteomes" id="UP000515156">
    <property type="component" value="Chromosome 11"/>
</dbReference>
<dbReference type="Gene3D" id="1.10.287.110">
    <property type="entry name" value="DnaJ domain"/>
    <property type="match status" value="1"/>
</dbReference>
<accession>A0A6P7ZH88</accession>
<dbReference type="PANTHER" id="PTHR44825:SF1">
    <property type="entry name" value="DNAJ HOMOLOG SUBFAMILY C MEMBER 4"/>
    <property type="match status" value="1"/>
</dbReference>
<dbReference type="PANTHER" id="PTHR44825">
    <property type="match status" value="1"/>
</dbReference>
<feature type="domain" description="J" evidence="8">
    <location>
        <begin position="39"/>
        <end position="104"/>
    </location>
</feature>
<dbReference type="OrthoDB" id="552049at2759"/>
<dbReference type="PRINTS" id="PR00625">
    <property type="entry name" value="JDOMAIN"/>
</dbReference>
<dbReference type="Pfam" id="PF00226">
    <property type="entry name" value="DnaJ"/>
    <property type="match status" value="1"/>
</dbReference>
<keyword evidence="3 7" id="KW-1133">Transmembrane helix</keyword>
<dbReference type="SUPFAM" id="SSF46565">
    <property type="entry name" value="Chaperone J-domain"/>
    <property type="match status" value="1"/>
</dbReference>
<dbReference type="CDD" id="cd06257">
    <property type="entry name" value="DnaJ"/>
    <property type="match status" value="1"/>
</dbReference>
<proteinExistence type="predicted"/>
<evidence type="ECO:0000256" key="2">
    <source>
        <dbReference type="ARBA" id="ARBA00022692"/>
    </source>
</evidence>
<evidence type="ECO:0000313" key="10">
    <source>
        <dbReference type="RefSeq" id="XP_030074705.1"/>
    </source>
</evidence>
<evidence type="ECO:0000313" key="9">
    <source>
        <dbReference type="Proteomes" id="UP000515156"/>
    </source>
</evidence>
<evidence type="ECO:0000256" key="6">
    <source>
        <dbReference type="ARBA" id="ARBA00071602"/>
    </source>
</evidence>
<dbReference type="FunCoup" id="A0A6P7ZH88">
    <property type="interactions" value="124"/>
</dbReference>
<evidence type="ECO:0000256" key="4">
    <source>
        <dbReference type="ARBA" id="ARBA00023136"/>
    </source>
</evidence>
<dbReference type="SMART" id="SM00271">
    <property type="entry name" value="DnaJ"/>
    <property type="match status" value="1"/>
</dbReference>
<evidence type="ECO:0000256" key="5">
    <source>
        <dbReference type="ARBA" id="ARBA00023186"/>
    </source>
</evidence>
<evidence type="ECO:0000256" key="7">
    <source>
        <dbReference type="SAM" id="Phobius"/>
    </source>
</evidence>
<dbReference type="KEGG" id="muo:115480285"/>
<keyword evidence="5" id="KW-0143">Chaperone</keyword>
<gene>
    <name evidence="10" type="primary">DNAJC4</name>
</gene>
<dbReference type="RefSeq" id="XP_030074705.1">
    <property type="nucleotide sequence ID" value="XM_030218845.1"/>
</dbReference>
<reference evidence="10" key="2">
    <citation type="submission" date="2025-08" db="UniProtKB">
        <authorList>
            <consortium name="RefSeq"/>
        </authorList>
    </citation>
    <scope>IDENTIFICATION</scope>
</reference>
<dbReference type="InterPro" id="IPR001623">
    <property type="entry name" value="DnaJ_domain"/>
</dbReference>
<dbReference type="InterPro" id="IPR052763">
    <property type="entry name" value="DnaJ_C4"/>
</dbReference>
<evidence type="ECO:0000256" key="3">
    <source>
        <dbReference type="ARBA" id="ARBA00022989"/>
    </source>
</evidence>
<dbReference type="InParanoid" id="A0A6P7ZH88"/>
<name>A0A6P7ZH88_9AMPH</name>
<evidence type="ECO:0000259" key="8">
    <source>
        <dbReference type="PROSITE" id="PS50076"/>
    </source>
</evidence>
<sequence>MRMSIGIHYLLASRLCVFCRNGAHRTVSTTVSSRCSAKNYYSLLGVSQDASLEDIKHAFFTKSKKLHPDSDPNNPSLHTQFVKLNEAYRVLSREHSRKQYDSQLNSQSASVGGASRFDFTRPSSETVENIRYWQQFSSPPFSSVEFSPADKEKKHKGNKRLVLYCILIMLGSLVAHYIGFRKVEELHTNFMNEKDHLIMKNYNECKERARANGMKKQHEILRQKQLEFAEKQRIKPKSDHVEK</sequence>
<keyword evidence="2 7" id="KW-0812">Transmembrane</keyword>
<dbReference type="FunFam" id="1.10.287.110:FF:000087">
    <property type="entry name" value="DnaJ homolog subfamily C member 4"/>
    <property type="match status" value="1"/>
</dbReference>
<dbReference type="PROSITE" id="PS50076">
    <property type="entry name" value="DNAJ_2"/>
    <property type="match status" value="1"/>
</dbReference>